<sequence length="84" mass="8356">MGTLAFWKATTERAVRTAAQSSLALMAGDGIGILDVDWGEVASVGGLAAVAAVFTAIVTSGGPVGPGLTETVATPDTPRRPTSI</sequence>
<dbReference type="AlphaFoldDB" id="A0A7T4TYW9"/>
<proteinExistence type="predicted"/>
<dbReference type="Pfam" id="PF16945">
    <property type="entry name" value="Phage_r1t_holin"/>
    <property type="match status" value="1"/>
</dbReference>
<reference evidence="2 3" key="1">
    <citation type="submission" date="2020-12" db="EMBL/GenBank/DDBJ databases">
        <title>Identification and biosynthesis of polyene macrolides produced by Streptomyces alfalfae Men-myco-93-63.</title>
        <authorList>
            <person name="Liu D."/>
            <person name="Li Y."/>
            <person name="Liu L."/>
            <person name="Han X."/>
            <person name="Shen F."/>
        </authorList>
    </citation>
    <scope>NUCLEOTIDE SEQUENCE [LARGE SCALE GENOMIC DNA]</scope>
    <source>
        <strain evidence="2 3">Men-myco-93-63</strain>
    </source>
</reference>
<dbReference type="Proteomes" id="UP000596130">
    <property type="component" value="Chromosome"/>
</dbReference>
<dbReference type="RefSeq" id="WP_198502887.1">
    <property type="nucleotide sequence ID" value="NZ_CP065959.1"/>
</dbReference>
<gene>
    <name evidence="2" type="ORF">I8755_16425</name>
</gene>
<protein>
    <submittedName>
        <fullName evidence="2">Holin</fullName>
    </submittedName>
</protein>
<dbReference type="InterPro" id="IPR020109">
    <property type="entry name" value="Holin_r1t"/>
</dbReference>
<evidence type="ECO:0000256" key="1">
    <source>
        <dbReference type="SAM" id="MobiDB-lite"/>
    </source>
</evidence>
<evidence type="ECO:0000313" key="3">
    <source>
        <dbReference type="Proteomes" id="UP000596130"/>
    </source>
</evidence>
<organism evidence="2 3">
    <name type="scientific">Streptomyces alfalfae</name>
    <dbReference type="NCBI Taxonomy" id="1642299"/>
    <lineage>
        <taxon>Bacteria</taxon>
        <taxon>Bacillati</taxon>
        <taxon>Actinomycetota</taxon>
        <taxon>Actinomycetes</taxon>
        <taxon>Kitasatosporales</taxon>
        <taxon>Streptomycetaceae</taxon>
        <taxon>Streptomyces</taxon>
    </lineage>
</organism>
<evidence type="ECO:0000313" key="2">
    <source>
        <dbReference type="EMBL" id="QQC89822.1"/>
    </source>
</evidence>
<accession>A0A7T4TYW9</accession>
<feature type="region of interest" description="Disordered" evidence="1">
    <location>
        <begin position="65"/>
        <end position="84"/>
    </location>
</feature>
<name>A0A7T4TYW9_9ACTN</name>
<dbReference type="EMBL" id="CP065959">
    <property type="protein sequence ID" value="QQC89822.1"/>
    <property type="molecule type" value="Genomic_DNA"/>
</dbReference>